<keyword evidence="1" id="KW-0812">Transmembrane</keyword>
<evidence type="ECO:0000313" key="2">
    <source>
        <dbReference type="EMBL" id="TQV95157.1"/>
    </source>
</evidence>
<comment type="caution">
    <text evidence="2">The sequence shown here is derived from an EMBL/GenBank/DDBJ whole genome shotgun (WGS) entry which is preliminary data.</text>
</comment>
<sequence length="79" mass="9070">MRQTVRAPDTGILQEKKLIIIFLVIHIANLGTSSTSRLLFNPRAAPWKSKRQYVWIVSDPQAMLNMRSRNGLFSFVQPD</sequence>
<dbReference type="EMBL" id="SPUK01000008">
    <property type="protein sequence ID" value="TQV95157.1"/>
    <property type="molecule type" value="Genomic_DNA"/>
</dbReference>
<accession>A0A545V0D4</accession>
<proteinExistence type="predicted"/>
<reference evidence="2 3" key="1">
    <citation type="journal article" date="2019" name="Appl. Microbiol. Biotechnol.">
        <title>Genome sequence of Isaria javanica and comparative genome analysis insights into family S53 peptidase evolution in fungal entomopathogens.</title>
        <authorList>
            <person name="Lin R."/>
            <person name="Zhang X."/>
            <person name="Xin B."/>
            <person name="Zou M."/>
            <person name="Gao Y."/>
            <person name="Qin F."/>
            <person name="Hu Q."/>
            <person name="Xie B."/>
            <person name="Cheng X."/>
        </authorList>
    </citation>
    <scope>NUCLEOTIDE SEQUENCE [LARGE SCALE GENOMIC DNA]</scope>
    <source>
        <strain evidence="2 3">IJ1G</strain>
    </source>
</reference>
<dbReference type="AlphaFoldDB" id="A0A545V0D4"/>
<evidence type="ECO:0000313" key="3">
    <source>
        <dbReference type="Proteomes" id="UP000315783"/>
    </source>
</evidence>
<dbReference type="Proteomes" id="UP000315783">
    <property type="component" value="Unassembled WGS sequence"/>
</dbReference>
<evidence type="ECO:0000256" key="1">
    <source>
        <dbReference type="SAM" id="Phobius"/>
    </source>
</evidence>
<keyword evidence="1" id="KW-1133">Transmembrane helix</keyword>
<keyword evidence="3" id="KW-1185">Reference proteome</keyword>
<feature type="transmembrane region" description="Helical" evidence="1">
    <location>
        <begin position="18"/>
        <end position="40"/>
    </location>
</feature>
<keyword evidence="1" id="KW-0472">Membrane</keyword>
<name>A0A545V0D4_9HYPO</name>
<gene>
    <name evidence="2" type="ORF">IF1G_06144</name>
</gene>
<organism evidence="2 3">
    <name type="scientific">Cordyceps javanica</name>
    <dbReference type="NCBI Taxonomy" id="43265"/>
    <lineage>
        <taxon>Eukaryota</taxon>
        <taxon>Fungi</taxon>
        <taxon>Dikarya</taxon>
        <taxon>Ascomycota</taxon>
        <taxon>Pezizomycotina</taxon>
        <taxon>Sordariomycetes</taxon>
        <taxon>Hypocreomycetidae</taxon>
        <taxon>Hypocreales</taxon>
        <taxon>Cordycipitaceae</taxon>
        <taxon>Cordyceps</taxon>
    </lineage>
</organism>
<protein>
    <submittedName>
        <fullName evidence="2">Uncharacterized protein</fullName>
    </submittedName>
</protein>